<reference evidence="2 3" key="1">
    <citation type="submission" date="2019-07" db="EMBL/GenBank/DDBJ databases">
        <title>Whole genome shotgun sequence of Methylobacterium haplocladii NBRC 107714.</title>
        <authorList>
            <person name="Hosoyama A."/>
            <person name="Uohara A."/>
            <person name="Ohji S."/>
            <person name="Ichikawa N."/>
        </authorList>
    </citation>
    <scope>NUCLEOTIDE SEQUENCE [LARGE SCALE GENOMIC DNA]</scope>
    <source>
        <strain evidence="2 3">NBRC 107714</strain>
    </source>
</reference>
<dbReference type="Proteomes" id="UP000321258">
    <property type="component" value="Unassembled WGS sequence"/>
</dbReference>
<dbReference type="RefSeq" id="WP_147080392.1">
    <property type="nucleotide sequence ID" value="NZ_BJZT01000035.1"/>
</dbReference>
<feature type="compositionally biased region" description="Polar residues" evidence="1">
    <location>
        <begin position="24"/>
        <end position="38"/>
    </location>
</feature>
<dbReference type="AlphaFoldDB" id="A0A512ISW9"/>
<evidence type="ECO:0000313" key="3">
    <source>
        <dbReference type="Proteomes" id="UP000321258"/>
    </source>
</evidence>
<evidence type="ECO:0000313" key="2">
    <source>
        <dbReference type="EMBL" id="GEP00783.1"/>
    </source>
</evidence>
<name>A0A512ISW9_9HYPH</name>
<feature type="region of interest" description="Disordered" evidence="1">
    <location>
        <begin position="1"/>
        <end position="64"/>
    </location>
</feature>
<evidence type="ECO:0000256" key="1">
    <source>
        <dbReference type="SAM" id="MobiDB-lite"/>
    </source>
</evidence>
<dbReference type="OrthoDB" id="7908694at2"/>
<comment type="caution">
    <text evidence="2">The sequence shown here is derived from an EMBL/GenBank/DDBJ whole genome shotgun (WGS) entry which is preliminary data.</text>
</comment>
<feature type="compositionally biased region" description="Basic and acidic residues" evidence="1">
    <location>
        <begin position="14"/>
        <end position="23"/>
    </location>
</feature>
<dbReference type="EMBL" id="BJZT01000035">
    <property type="protein sequence ID" value="GEP00783.1"/>
    <property type="molecule type" value="Genomic_DNA"/>
</dbReference>
<accession>A0A512ISW9</accession>
<organism evidence="2 3">
    <name type="scientific">Methylobacterium haplocladii</name>
    <dbReference type="NCBI Taxonomy" id="1176176"/>
    <lineage>
        <taxon>Bacteria</taxon>
        <taxon>Pseudomonadati</taxon>
        <taxon>Pseudomonadota</taxon>
        <taxon>Alphaproteobacteria</taxon>
        <taxon>Hyphomicrobiales</taxon>
        <taxon>Methylobacteriaceae</taxon>
        <taxon>Methylobacterium</taxon>
    </lineage>
</organism>
<protein>
    <submittedName>
        <fullName evidence="2">Uncharacterized protein</fullName>
    </submittedName>
</protein>
<proteinExistence type="predicted"/>
<gene>
    <name evidence="2" type="ORF">MHA02_31700</name>
</gene>
<keyword evidence="3" id="KW-1185">Reference proteome</keyword>
<sequence>MSETTAKDPAGNNKADEHGKRPSDTPTGDKSNAANTQGKMEDRLDEALEETFPSSDPVSVKITK</sequence>